<dbReference type="AlphaFoldDB" id="A0A0C2INP9"/>
<dbReference type="EMBL" id="AWTV01000011">
    <property type="protein sequence ID" value="KIH86662.1"/>
    <property type="molecule type" value="Genomic_DNA"/>
</dbReference>
<gene>
    <name evidence="1" type="ORF">SPBR_08750</name>
</gene>
<organism evidence="1 2">
    <name type="scientific">Sporothrix brasiliensis 5110</name>
    <dbReference type="NCBI Taxonomy" id="1398154"/>
    <lineage>
        <taxon>Eukaryota</taxon>
        <taxon>Fungi</taxon>
        <taxon>Dikarya</taxon>
        <taxon>Ascomycota</taxon>
        <taxon>Pezizomycotina</taxon>
        <taxon>Sordariomycetes</taxon>
        <taxon>Sordariomycetidae</taxon>
        <taxon>Ophiostomatales</taxon>
        <taxon>Ophiostomataceae</taxon>
        <taxon>Sporothrix</taxon>
    </lineage>
</organism>
<dbReference type="VEuPathDB" id="FungiDB:SPBR_08750"/>
<accession>A0A0C2INP9</accession>
<sequence length="111" mass="11565">MADMRSEKREGDDGGEVVILSVALSWSSLLGAWASASGPGLSFESAGPMAGPSTFVSSIVCKPSPLGLSVTVRTGCCAVRCISAGTGTHANFRLFPSPHLCSWRGRWVAKH</sequence>
<evidence type="ECO:0000313" key="2">
    <source>
        <dbReference type="Proteomes" id="UP000031575"/>
    </source>
</evidence>
<dbReference type="RefSeq" id="XP_040614672.1">
    <property type="nucleotide sequence ID" value="XM_040766988.1"/>
</dbReference>
<dbReference type="Proteomes" id="UP000031575">
    <property type="component" value="Unassembled WGS sequence"/>
</dbReference>
<dbReference type="HOGENOM" id="CLU_2160049_0_0_1"/>
<comment type="caution">
    <text evidence="1">The sequence shown here is derived from an EMBL/GenBank/DDBJ whole genome shotgun (WGS) entry which is preliminary data.</text>
</comment>
<keyword evidence="2" id="KW-1185">Reference proteome</keyword>
<reference evidence="1 2" key="1">
    <citation type="journal article" date="2014" name="BMC Genomics">
        <title>Comparative genomics of the major fungal agents of human and animal Sporotrichosis: Sporothrix schenckii and Sporothrix brasiliensis.</title>
        <authorList>
            <person name="Teixeira M.M."/>
            <person name="de Almeida L.G."/>
            <person name="Kubitschek-Barreira P."/>
            <person name="Alves F.L."/>
            <person name="Kioshima E.S."/>
            <person name="Abadio A.K."/>
            <person name="Fernandes L."/>
            <person name="Derengowski L.S."/>
            <person name="Ferreira K.S."/>
            <person name="Souza R.C."/>
            <person name="Ruiz J.C."/>
            <person name="de Andrade N.C."/>
            <person name="Paes H.C."/>
            <person name="Nicola A.M."/>
            <person name="Albuquerque P."/>
            <person name="Gerber A.L."/>
            <person name="Martins V.P."/>
            <person name="Peconick L.D."/>
            <person name="Neto A.V."/>
            <person name="Chaucanez C.B."/>
            <person name="Silva P.A."/>
            <person name="Cunha O.L."/>
            <person name="de Oliveira F.F."/>
            <person name="dos Santos T.C."/>
            <person name="Barros A.L."/>
            <person name="Soares M.A."/>
            <person name="de Oliveira L.M."/>
            <person name="Marini M.M."/>
            <person name="Villalobos-Duno H."/>
            <person name="Cunha M.M."/>
            <person name="de Hoog S."/>
            <person name="da Silveira J.F."/>
            <person name="Henrissat B."/>
            <person name="Nino-Vega G.A."/>
            <person name="Cisalpino P.S."/>
            <person name="Mora-Montes H.M."/>
            <person name="Almeida S.R."/>
            <person name="Stajich J.E."/>
            <person name="Lopes-Bezerra L.M."/>
            <person name="Vasconcelos A.T."/>
            <person name="Felipe M.S."/>
        </authorList>
    </citation>
    <scope>NUCLEOTIDE SEQUENCE [LARGE SCALE GENOMIC DNA]</scope>
    <source>
        <strain evidence="1 2">5110</strain>
    </source>
</reference>
<proteinExistence type="predicted"/>
<dbReference type="GeneID" id="63681909"/>
<name>A0A0C2INP9_9PEZI</name>
<evidence type="ECO:0000313" key="1">
    <source>
        <dbReference type="EMBL" id="KIH86662.1"/>
    </source>
</evidence>
<protein>
    <submittedName>
        <fullName evidence="1">Uncharacterized protein</fullName>
    </submittedName>
</protein>